<protein>
    <submittedName>
        <fullName evidence="2">Uncharacterized protein</fullName>
    </submittedName>
</protein>
<dbReference type="Proteomes" id="UP000298787">
    <property type="component" value="Chromosome 20"/>
</dbReference>
<sequence>MTLCEEKSGKELSGKARERCLDTVDPGEKQKQRGRGEREETSATGLLLLGRTGVDKAEAENTHTRTLQVKLCTSCTCRAVTMGLAGRAVGMLGVSRGALLFSLWRIALLFLSIWELDAQTAVETKPLYIWQTGMLLLWHQRDSFSQSGRSLSQKHREKERQITLTCLGAARDSASVEITQSNMSYNQHLMCKAKPNVESCKRTKKLKLLRKEIQIMSLRSVRYERHLALLSLIHCHGERLRLT</sequence>
<evidence type="ECO:0000313" key="2">
    <source>
        <dbReference type="EMBL" id="TKS88769.1"/>
    </source>
</evidence>
<evidence type="ECO:0000256" key="1">
    <source>
        <dbReference type="SAM" id="MobiDB-lite"/>
    </source>
</evidence>
<dbReference type="EMBL" id="CM014097">
    <property type="protein sequence ID" value="TKS88769.1"/>
    <property type="molecule type" value="Genomic_DNA"/>
</dbReference>
<evidence type="ECO:0000313" key="3">
    <source>
        <dbReference type="Proteomes" id="UP000298787"/>
    </source>
</evidence>
<gene>
    <name evidence="2" type="ORF">D9C73_022800</name>
</gene>
<name>A0A4U5VKM4_COLLU</name>
<organism evidence="2 3">
    <name type="scientific">Collichthys lucidus</name>
    <name type="common">Big head croaker</name>
    <name type="synonym">Sciaena lucida</name>
    <dbReference type="NCBI Taxonomy" id="240159"/>
    <lineage>
        <taxon>Eukaryota</taxon>
        <taxon>Metazoa</taxon>
        <taxon>Chordata</taxon>
        <taxon>Craniata</taxon>
        <taxon>Vertebrata</taxon>
        <taxon>Euteleostomi</taxon>
        <taxon>Actinopterygii</taxon>
        <taxon>Neopterygii</taxon>
        <taxon>Teleostei</taxon>
        <taxon>Neoteleostei</taxon>
        <taxon>Acanthomorphata</taxon>
        <taxon>Eupercaria</taxon>
        <taxon>Sciaenidae</taxon>
        <taxon>Collichthys</taxon>
    </lineage>
</organism>
<dbReference type="AlphaFoldDB" id="A0A4U5VKM4"/>
<keyword evidence="3" id="KW-1185">Reference proteome</keyword>
<proteinExistence type="predicted"/>
<accession>A0A4U5VKM4</accession>
<reference evidence="2 3" key="1">
    <citation type="submission" date="2019-01" db="EMBL/GenBank/DDBJ databases">
        <title>Genome Assembly of Collichthys lucidus.</title>
        <authorList>
            <person name="Cai M."/>
            <person name="Xiao S."/>
        </authorList>
    </citation>
    <scope>NUCLEOTIDE SEQUENCE [LARGE SCALE GENOMIC DNA]</scope>
    <source>
        <strain evidence="2">JT15FE1705JMU</strain>
        <tissue evidence="2">Muscle</tissue>
    </source>
</reference>
<feature type="region of interest" description="Disordered" evidence="1">
    <location>
        <begin position="22"/>
        <end position="41"/>
    </location>
</feature>